<accession>A0A7H9E909</accession>
<dbReference type="AlphaFoldDB" id="A0A7H9E909"/>
<sequence>MSKIILKDDSGKKFDFIKLLSYQAAQFDMNDNFFGIRPFNGVPPKNSPQEIAAWGFAFSIPLTKIKPNTWIKNAIVFKALKATSLQISLSPSANVGTHVGSYMLNKGSMVLDWNYSLNDIKSKLGG</sequence>
<dbReference type="RefSeq" id="WP_180862106.1">
    <property type="nucleotide sequence ID" value="NZ_CP047415.1"/>
</dbReference>
<protein>
    <submittedName>
        <fullName evidence="1">Uncharacterized protein</fullName>
    </submittedName>
</protein>
<name>A0A7H9E909_9LACO</name>
<proteinExistence type="predicted"/>
<reference evidence="1 2" key="1">
    <citation type="submission" date="2020-01" db="EMBL/GenBank/DDBJ databases">
        <title>Complete and circular genome sequences of six lactobacillus isolates from horses.</title>
        <authorList>
            <person name="Hassan H.M."/>
        </authorList>
    </citation>
    <scope>NUCLEOTIDE SEQUENCE [LARGE SCALE GENOMIC DNA]</scope>
    <source>
        <strain evidence="1 2">1D</strain>
    </source>
</reference>
<gene>
    <name evidence="1" type="ORF">GTO85_05610</name>
</gene>
<evidence type="ECO:0000313" key="2">
    <source>
        <dbReference type="Proteomes" id="UP000510660"/>
    </source>
</evidence>
<dbReference type="Proteomes" id="UP000510660">
    <property type="component" value="Chromosome"/>
</dbReference>
<evidence type="ECO:0000313" key="1">
    <source>
        <dbReference type="EMBL" id="QLL73877.1"/>
    </source>
</evidence>
<organism evidence="1 2">
    <name type="scientific">Lactobacillus crispatus</name>
    <dbReference type="NCBI Taxonomy" id="47770"/>
    <lineage>
        <taxon>Bacteria</taxon>
        <taxon>Bacillati</taxon>
        <taxon>Bacillota</taxon>
        <taxon>Bacilli</taxon>
        <taxon>Lactobacillales</taxon>
        <taxon>Lactobacillaceae</taxon>
        <taxon>Lactobacillus</taxon>
    </lineage>
</organism>
<dbReference type="EMBL" id="CP047415">
    <property type="protein sequence ID" value="QLL73877.1"/>
    <property type="molecule type" value="Genomic_DNA"/>
</dbReference>